<name>A0A2I1IPR7_9ACTO</name>
<dbReference type="AlphaFoldDB" id="A0A2I1IPR7"/>
<proteinExistence type="predicted"/>
<protein>
    <submittedName>
        <fullName evidence="1">Uncharacterized protein</fullName>
    </submittedName>
</protein>
<dbReference type="STRING" id="33007.HMPREF3198_00714"/>
<gene>
    <name evidence="1" type="ORF">CYJ19_00475</name>
</gene>
<accession>A0A2I1IPR7</accession>
<dbReference type="RefSeq" id="WP_024330813.1">
    <property type="nucleotide sequence ID" value="NZ_JAWHKF010000001.1"/>
</dbReference>
<dbReference type="GeneID" id="35866093"/>
<dbReference type="EMBL" id="PKKO01000001">
    <property type="protein sequence ID" value="PKY73104.1"/>
    <property type="molecule type" value="Genomic_DNA"/>
</dbReference>
<evidence type="ECO:0000313" key="1">
    <source>
        <dbReference type="EMBL" id="PKY73104.1"/>
    </source>
</evidence>
<reference evidence="1 2" key="1">
    <citation type="submission" date="2017-12" db="EMBL/GenBank/DDBJ databases">
        <title>Phylogenetic diversity of female urinary microbiome.</title>
        <authorList>
            <person name="Thomas-White K."/>
            <person name="Wolfe A.J."/>
        </authorList>
    </citation>
    <scope>NUCLEOTIDE SEQUENCE [LARGE SCALE GENOMIC DNA]</scope>
    <source>
        <strain evidence="1 2">UMB0402</strain>
    </source>
</reference>
<comment type="caution">
    <text evidence="1">The sequence shown here is derived from an EMBL/GenBank/DDBJ whole genome shotgun (WGS) entry which is preliminary data.</text>
</comment>
<sequence length="225" mass="23868">MAVPEWIMAIFKKDPRVVREKAMRKLRKEASVPLDRARYIAVASGQMAPYQRVLAEAKLWVAPGFTDFDEADSLRFVRAFCTELRARAVCGPGEFVRVGVRDFPAGVGLRIDPSLGTELTVEPDQLEEVRALAAGQFVPAALKAVAADEVVEEPELGGQVGADLAERVRVAAGEGALVQVTGLRLAGEGGSAWPAIVVTGPVGEGFAAVARESWRGGVAVMVSGV</sequence>
<dbReference type="Proteomes" id="UP000235122">
    <property type="component" value="Unassembled WGS sequence"/>
</dbReference>
<organism evidence="1 2">
    <name type="scientific">Winkia neuii</name>
    <dbReference type="NCBI Taxonomy" id="33007"/>
    <lineage>
        <taxon>Bacteria</taxon>
        <taxon>Bacillati</taxon>
        <taxon>Actinomycetota</taxon>
        <taxon>Actinomycetes</taxon>
        <taxon>Actinomycetales</taxon>
        <taxon>Actinomycetaceae</taxon>
        <taxon>Winkia</taxon>
    </lineage>
</organism>
<evidence type="ECO:0000313" key="2">
    <source>
        <dbReference type="Proteomes" id="UP000235122"/>
    </source>
</evidence>
<keyword evidence="2" id="KW-1185">Reference proteome</keyword>